<dbReference type="OrthoDB" id="9994763at2"/>
<dbReference type="RefSeq" id="WP_117522244.1">
    <property type="nucleotide sequence ID" value="NZ_QVEU01000009.1"/>
</dbReference>
<gene>
    <name evidence="2" type="ORF">DXA39_08265</name>
</gene>
<feature type="transmembrane region" description="Helical" evidence="1">
    <location>
        <begin position="115"/>
        <end position="136"/>
    </location>
</feature>
<keyword evidence="1" id="KW-0472">Membrane</keyword>
<dbReference type="EMBL" id="QVEU01000009">
    <property type="protein sequence ID" value="RGB74748.1"/>
    <property type="molecule type" value="Genomic_DNA"/>
</dbReference>
<reference evidence="2 3" key="1">
    <citation type="submission" date="2018-08" db="EMBL/GenBank/DDBJ databases">
        <title>A genome reference for cultivated species of the human gut microbiota.</title>
        <authorList>
            <person name="Zou Y."/>
            <person name="Xue W."/>
            <person name="Luo G."/>
        </authorList>
    </citation>
    <scope>NUCLEOTIDE SEQUENCE [LARGE SCALE GENOMIC DNA]</scope>
    <source>
        <strain evidence="2 3">OF01-3</strain>
    </source>
</reference>
<name>A0A3E2TFV0_9FIRM</name>
<keyword evidence="1" id="KW-1133">Transmembrane helix</keyword>
<keyword evidence="1" id="KW-0812">Transmembrane</keyword>
<comment type="caution">
    <text evidence="2">The sequence shown here is derived from an EMBL/GenBank/DDBJ whole genome shotgun (WGS) entry which is preliminary data.</text>
</comment>
<accession>A0A3E2TFV0</accession>
<evidence type="ECO:0000313" key="3">
    <source>
        <dbReference type="Proteomes" id="UP000261011"/>
    </source>
</evidence>
<sequence>MLSIIPTNALAKDESINVLKEDFIYKYSGVDLVSKNFNRNRMTTKEEEAYDALLEIMYEENKSVATAEGYTKEEYVNLADGILSENETIEDIPSNGFTFYSASHGTISTKMLGGILNGVITATLLVIGVGSVAELIKQMGKEAAKEWVEKHVKKSVVNKLTAIGLGAFGTYAGNIIKGIVDAYVDPGQWLAEKIDGIDKIPSNGDIELW</sequence>
<protein>
    <submittedName>
        <fullName evidence="2">Uncharacterized protein</fullName>
    </submittedName>
</protein>
<evidence type="ECO:0000313" key="2">
    <source>
        <dbReference type="EMBL" id="RGB74748.1"/>
    </source>
</evidence>
<keyword evidence="3" id="KW-1185">Reference proteome</keyword>
<organism evidence="2 3">
    <name type="scientific">Anaerococcus nagyae</name>
    <dbReference type="NCBI Taxonomy" id="1755241"/>
    <lineage>
        <taxon>Bacteria</taxon>
        <taxon>Bacillati</taxon>
        <taxon>Bacillota</taxon>
        <taxon>Tissierellia</taxon>
        <taxon>Tissierellales</taxon>
        <taxon>Peptoniphilaceae</taxon>
        <taxon>Anaerococcus</taxon>
    </lineage>
</organism>
<dbReference type="Proteomes" id="UP000261011">
    <property type="component" value="Unassembled WGS sequence"/>
</dbReference>
<proteinExistence type="predicted"/>
<evidence type="ECO:0000256" key="1">
    <source>
        <dbReference type="SAM" id="Phobius"/>
    </source>
</evidence>
<dbReference type="AlphaFoldDB" id="A0A3E2TFV0"/>